<sequence>MYPIKTCYWGTGSCHVQTLINSRCQEVGHGQRKKDILTHHYYQLSISPSLVHLVPTILRRSPNLESLALDSDDYYCLSNTTITTSTGAETKNIDHGNILQIVYEACPNLQWMSLVPCASARTTFYEDTLDNEDYSDYGLYGLSLCGKYLQLSNPKDIYPLLKKNHSTLRSLHLVYDGSPLFWYTLYYLGQLGVPKLRELSLNTLDGAGFHTSRCSTTLALSPEEADKNGGNRTLSFEQVFLQLIKRAPPLQSMHFDADGGNIPPELRVTEAMFAGLAKRQSQSRLLRLTAMHCCQPGSLTQFSRTPSTRIEQLTCDCNAFKNSDDLRQLLKKAQKLWAFQTLHVSSDQLYDPLFDPARMTIRLRSFFDGSDRNDDCDCVRQKIFTPQERSIVKQILNLRDPNYASL</sequence>
<reference evidence="1" key="2">
    <citation type="submission" date="2023-02" db="EMBL/GenBank/DDBJ databases">
        <authorList>
            <consortium name="DOE Joint Genome Institute"/>
            <person name="Mondo S.J."/>
            <person name="Chang Y."/>
            <person name="Wang Y."/>
            <person name="Ahrendt S."/>
            <person name="Andreopoulos W."/>
            <person name="Barry K."/>
            <person name="Beard J."/>
            <person name="Benny G.L."/>
            <person name="Blankenship S."/>
            <person name="Bonito G."/>
            <person name="Cuomo C."/>
            <person name="Desiro A."/>
            <person name="Gervers K.A."/>
            <person name="Hundley H."/>
            <person name="Kuo A."/>
            <person name="LaButti K."/>
            <person name="Lang B.F."/>
            <person name="Lipzen A."/>
            <person name="O'Donnell K."/>
            <person name="Pangilinan J."/>
            <person name="Reynolds N."/>
            <person name="Sandor L."/>
            <person name="Smith M.W."/>
            <person name="Tsang A."/>
            <person name="Grigoriev I.V."/>
            <person name="Stajich J.E."/>
            <person name="Spatafora J.W."/>
        </authorList>
    </citation>
    <scope>NUCLEOTIDE SEQUENCE</scope>
    <source>
        <strain evidence="1">RSA 2281</strain>
    </source>
</reference>
<name>A0AAD5PFN7_9FUNG</name>
<reference evidence="1" key="1">
    <citation type="journal article" date="2022" name="IScience">
        <title>Evolution of zygomycete secretomes and the origins of terrestrial fungal ecologies.</title>
        <authorList>
            <person name="Chang Y."/>
            <person name="Wang Y."/>
            <person name="Mondo S."/>
            <person name="Ahrendt S."/>
            <person name="Andreopoulos W."/>
            <person name="Barry K."/>
            <person name="Beard J."/>
            <person name="Benny G.L."/>
            <person name="Blankenship S."/>
            <person name="Bonito G."/>
            <person name="Cuomo C."/>
            <person name="Desiro A."/>
            <person name="Gervers K.A."/>
            <person name="Hundley H."/>
            <person name="Kuo A."/>
            <person name="LaButti K."/>
            <person name="Lang B.F."/>
            <person name="Lipzen A."/>
            <person name="O'Donnell K."/>
            <person name="Pangilinan J."/>
            <person name="Reynolds N."/>
            <person name="Sandor L."/>
            <person name="Smith M.E."/>
            <person name="Tsang A."/>
            <person name="Grigoriev I.V."/>
            <person name="Stajich J.E."/>
            <person name="Spatafora J.W."/>
        </authorList>
    </citation>
    <scope>NUCLEOTIDE SEQUENCE</scope>
    <source>
        <strain evidence="1">RSA 2281</strain>
    </source>
</reference>
<organism evidence="1 2">
    <name type="scientific">Phascolomyces articulosus</name>
    <dbReference type="NCBI Taxonomy" id="60185"/>
    <lineage>
        <taxon>Eukaryota</taxon>
        <taxon>Fungi</taxon>
        <taxon>Fungi incertae sedis</taxon>
        <taxon>Mucoromycota</taxon>
        <taxon>Mucoromycotina</taxon>
        <taxon>Mucoromycetes</taxon>
        <taxon>Mucorales</taxon>
        <taxon>Lichtheimiaceae</taxon>
        <taxon>Phascolomyces</taxon>
    </lineage>
</organism>
<dbReference type="AlphaFoldDB" id="A0AAD5PFN7"/>
<dbReference type="Proteomes" id="UP001209540">
    <property type="component" value="Unassembled WGS sequence"/>
</dbReference>
<protein>
    <submittedName>
        <fullName evidence="1">Uncharacterized protein</fullName>
    </submittedName>
</protein>
<comment type="caution">
    <text evidence="1">The sequence shown here is derived from an EMBL/GenBank/DDBJ whole genome shotgun (WGS) entry which is preliminary data.</text>
</comment>
<accession>A0AAD5PFN7</accession>
<dbReference type="EMBL" id="JAIXMP010000013">
    <property type="protein sequence ID" value="KAI9263277.1"/>
    <property type="molecule type" value="Genomic_DNA"/>
</dbReference>
<evidence type="ECO:0000313" key="2">
    <source>
        <dbReference type="Proteomes" id="UP001209540"/>
    </source>
</evidence>
<keyword evidence="2" id="KW-1185">Reference proteome</keyword>
<gene>
    <name evidence="1" type="ORF">BDA99DRAFT_63433</name>
</gene>
<evidence type="ECO:0000313" key="1">
    <source>
        <dbReference type="EMBL" id="KAI9263277.1"/>
    </source>
</evidence>
<proteinExistence type="predicted"/>